<dbReference type="EMBL" id="CAJPDT010000074">
    <property type="protein sequence ID" value="CAF9934042.1"/>
    <property type="molecule type" value="Genomic_DNA"/>
</dbReference>
<feature type="compositionally biased region" description="Polar residues" evidence="2">
    <location>
        <begin position="23"/>
        <end position="42"/>
    </location>
</feature>
<keyword evidence="1" id="KW-0479">Metal-binding</keyword>
<proteinExistence type="predicted"/>
<dbReference type="AlphaFoldDB" id="A0A8H3IN27"/>
<dbReference type="InterPro" id="IPR005301">
    <property type="entry name" value="MOB_kinase_act_fam"/>
</dbReference>
<feature type="binding site" evidence="1">
    <location>
        <position position="253"/>
    </location>
    <ligand>
        <name>Zn(2+)</name>
        <dbReference type="ChEBI" id="CHEBI:29105"/>
    </ligand>
</feature>
<evidence type="ECO:0008006" key="5">
    <source>
        <dbReference type="Google" id="ProtNLM"/>
    </source>
</evidence>
<dbReference type="Pfam" id="PF03637">
    <property type="entry name" value="Mob1_phocein"/>
    <property type="match status" value="2"/>
</dbReference>
<gene>
    <name evidence="3" type="ORF">IMSHALPRED_009569</name>
</gene>
<dbReference type="PANTHER" id="PTHR22599">
    <property type="entry name" value="MPS ONE BINDER KINASE ACTIVATOR-LIKE MOB"/>
    <property type="match status" value="1"/>
</dbReference>
<keyword evidence="1" id="KW-0862">Zinc</keyword>
<dbReference type="Gene3D" id="1.20.140.30">
    <property type="entry name" value="MOB kinase activator"/>
    <property type="match status" value="1"/>
</dbReference>
<evidence type="ECO:0000313" key="4">
    <source>
        <dbReference type="Proteomes" id="UP000664534"/>
    </source>
</evidence>
<evidence type="ECO:0000313" key="3">
    <source>
        <dbReference type="EMBL" id="CAF9934042.1"/>
    </source>
</evidence>
<evidence type="ECO:0000256" key="2">
    <source>
        <dbReference type="SAM" id="MobiDB-lite"/>
    </source>
</evidence>
<accession>A0A8H3IN27</accession>
<organism evidence="3 4">
    <name type="scientific">Imshaugia aleurites</name>
    <dbReference type="NCBI Taxonomy" id="172621"/>
    <lineage>
        <taxon>Eukaryota</taxon>
        <taxon>Fungi</taxon>
        <taxon>Dikarya</taxon>
        <taxon>Ascomycota</taxon>
        <taxon>Pezizomycotina</taxon>
        <taxon>Lecanoromycetes</taxon>
        <taxon>OSLEUM clade</taxon>
        <taxon>Lecanoromycetidae</taxon>
        <taxon>Lecanorales</taxon>
        <taxon>Lecanorineae</taxon>
        <taxon>Parmeliaceae</taxon>
        <taxon>Imshaugia</taxon>
    </lineage>
</organism>
<feature type="compositionally biased region" description="Low complexity" evidence="2">
    <location>
        <begin position="61"/>
        <end position="72"/>
    </location>
</feature>
<feature type="region of interest" description="Disordered" evidence="2">
    <location>
        <begin position="20"/>
        <end position="80"/>
    </location>
</feature>
<dbReference type="InterPro" id="IPR036703">
    <property type="entry name" value="MOB_kinase_act_sf"/>
</dbReference>
<evidence type="ECO:0000256" key="1">
    <source>
        <dbReference type="PIRSR" id="PIRSR605301-1"/>
    </source>
</evidence>
<protein>
    <recommendedName>
        <fullName evidence="5">Mob1/phocein</fullName>
    </recommendedName>
</protein>
<dbReference type="OrthoDB" id="10261121at2759"/>
<feature type="binding site" evidence="1">
    <location>
        <position position="156"/>
    </location>
    <ligand>
        <name>Zn(2+)</name>
        <dbReference type="ChEBI" id="CHEBI:29105"/>
    </ligand>
</feature>
<feature type="binding site" evidence="1">
    <location>
        <position position="151"/>
    </location>
    <ligand>
        <name>Zn(2+)</name>
        <dbReference type="ChEBI" id="CHEBI:29105"/>
    </ligand>
</feature>
<keyword evidence="4" id="KW-1185">Reference proteome</keyword>
<reference evidence="3" key="1">
    <citation type="submission" date="2021-03" db="EMBL/GenBank/DDBJ databases">
        <authorList>
            <person name="Tagirdzhanova G."/>
        </authorList>
    </citation>
    <scope>NUCLEOTIDE SEQUENCE</scope>
</reference>
<dbReference type="SUPFAM" id="SSF101152">
    <property type="entry name" value="Mob1/phocein"/>
    <property type="match status" value="1"/>
</dbReference>
<feature type="binding site" evidence="1">
    <location>
        <position position="258"/>
    </location>
    <ligand>
        <name>Zn(2+)</name>
        <dbReference type="ChEBI" id="CHEBI:29105"/>
    </ligand>
</feature>
<sequence length="331" mass="36317">MPFCILIRVTDLANALRSRRQGFNRQNEGTGNINTSQQRANGSPNPSPTTFSPTMPPLNQSSSFSSNTGSSSDNIANSAEQPAAIEPPKFFFREKYAKLGVKGNFMPLAAQPANVDLADWLAHQTVENYRIVSTIGQCIQETDHNTGKPVCNSDSCPKMSAGRHTYTWLDHKKDPVPVSAPQYICLVQRWMNGKIHDPKAFPTEIPGGSVATNAPGGASTDGRDWVGKSAGFPETFLHDCRTCFRQIFRIYAHLYHSHWVDPFWHLSGQNNGQGWTDLNSCFVHFCTVAKLYGLLADRDAEPMQPLIDIWIANGSIPADAANGACAIVPPQ</sequence>
<name>A0A8H3IN27_9LECA</name>
<dbReference type="SMART" id="SM01388">
    <property type="entry name" value="Mob1_phocein"/>
    <property type="match status" value="1"/>
</dbReference>
<dbReference type="Proteomes" id="UP000664534">
    <property type="component" value="Unassembled WGS sequence"/>
</dbReference>
<comment type="caution">
    <text evidence="3">The sequence shown here is derived from an EMBL/GenBank/DDBJ whole genome shotgun (WGS) entry which is preliminary data.</text>
</comment>